<evidence type="ECO:0000256" key="1">
    <source>
        <dbReference type="SAM" id="Coils"/>
    </source>
</evidence>
<accession>A0A3M4QQ35</accession>
<gene>
    <name evidence="3" type="ORF">ALP97_03412</name>
</gene>
<dbReference type="EMBL" id="RBRL01000040">
    <property type="protein sequence ID" value="RMQ92519.1"/>
    <property type="molecule type" value="Genomic_DNA"/>
</dbReference>
<sequence length="130" mass="13607">MRFAMRLTQLAPAAALFSLFTLPAHAADLTALTGALSSALGGSSNNTVNTTTNNATCQQQIRDLQANLNAANAKGDTLRATAFQAALTQTNKSCSNARYNTQAQVDTNPQHQQNVNKAADAINAIGGLFK</sequence>
<reference evidence="3 4" key="1">
    <citation type="submission" date="2018-08" db="EMBL/GenBank/DDBJ databases">
        <title>Recombination of ecologically and evolutionarily significant loci maintains genetic cohesion in the Pseudomonas syringae species complex.</title>
        <authorList>
            <person name="Dillon M."/>
            <person name="Thakur S."/>
            <person name="Almeida R.N.D."/>
            <person name="Weir B.S."/>
            <person name="Guttman D.S."/>
        </authorList>
    </citation>
    <scope>NUCLEOTIDE SEQUENCE [LARGE SCALE GENOMIC DNA]</scope>
    <source>
        <strain evidence="3 4">ICMP 11288</strain>
    </source>
</reference>
<protein>
    <recommendedName>
        <fullName evidence="5">DUF1090 domain-containing protein</fullName>
    </recommendedName>
</protein>
<name>A0A3M4QQ35_9PSED</name>
<proteinExistence type="predicted"/>
<evidence type="ECO:0000256" key="2">
    <source>
        <dbReference type="SAM" id="SignalP"/>
    </source>
</evidence>
<evidence type="ECO:0000313" key="4">
    <source>
        <dbReference type="Proteomes" id="UP000277179"/>
    </source>
</evidence>
<organism evidence="3 4">
    <name type="scientific">Pseudomonas salomonii</name>
    <dbReference type="NCBI Taxonomy" id="191391"/>
    <lineage>
        <taxon>Bacteria</taxon>
        <taxon>Pseudomonadati</taxon>
        <taxon>Pseudomonadota</taxon>
        <taxon>Gammaproteobacteria</taxon>
        <taxon>Pseudomonadales</taxon>
        <taxon>Pseudomonadaceae</taxon>
        <taxon>Pseudomonas</taxon>
    </lineage>
</organism>
<comment type="caution">
    <text evidence="3">The sequence shown here is derived from an EMBL/GenBank/DDBJ whole genome shotgun (WGS) entry which is preliminary data.</text>
</comment>
<dbReference type="InterPro" id="IPR009468">
    <property type="entry name" value="DUF1090"/>
</dbReference>
<feature type="chain" id="PRO_5018236987" description="DUF1090 domain-containing protein" evidence="2">
    <location>
        <begin position="27"/>
        <end position="130"/>
    </location>
</feature>
<keyword evidence="1" id="KW-0175">Coiled coil</keyword>
<feature type="coiled-coil region" evidence="1">
    <location>
        <begin position="54"/>
        <end position="81"/>
    </location>
</feature>
<dbReference type="AlphaFoldDB" id="A0A3M4QQ35"/>
<keyword evidence="2" id="KW-0732">Signal</keyword>
<dbReference type="Proteomes" id="UP000277179">
    <property type="component" value="Unassembled WGS sequence"/>
</dbReference>
<evidence type="ECO:0008006" key="5">
    <source>
        <dbReference type="Google" id="ProtNLM"/>
    </source>
</evidence>
<evidence type="ECO:0000313" key="3">
    <source>
        <dbReference type="EMBL" id="RMQ92519.1"/>
    </source>
</evidence>
<feature type="signal peptide" evidence="2">
    <location>
        <begin position="1"/>
        <end position="26"/>
    </location>
</feature>
<dbReference type="Pfam" id="PF06476">
    <property type="entry name" value="DUF1090"/>
    <property type="match status" value="1"/>
</dbReference>